<feature type="region of interest" description="Disordered" evidence="1">
    <location>
        <begin position="1"/>
        <end position="41"/>
    </location>
</feature>
<dbReference type="AlphaFoldDB" id="A0A0C9VCF6"/>
<sequence length="227" mass="24860">MASSPSATPARSSSRASSSGPSRPEEEFSPTSKKALEQCNMTTLTSASLMVTGSHPAITPVSRTSTHPTHPSSSLVLGSDVISSRPMFRRNDSDSDNETGGSPSRSGSHKMNVEQSLTFLRGQKRMPDESETDLMIWIGLKDDREARRGREYAAILQLRDELREAGLIGKKKVFEISQDLSVEIKSYSWMVALSPALPSYRGGTPPTIVWLVDFLSSAIWPRTAMDR</sequence>
<dbReference type="EMBL" id="KN837191">
    <property type="protein sequence ID" value="KIJ35210.1"/>
    <property type="molecule type" value="Genomic_DNA"/>
</dbReference>
<evidence type="ECO:0000313" key="2">
    <source>
        <dbReference type="EMBL" id="KIJ35210.1"/>
    </source>
</evidence>
<protein>
    <submittedName>
        <fullName evidence="2">Uncharacterized protein</fullName>
    </submittedName>
</protein>
<feature type="region of interest" description="Disordered" evidence="1">
    <location>
        <begin position="56"/>
        <end position="113"/>
    </location>
</feature>
<accession>A0A0C9VCF6</accession>
<evidence type="ECO:0000256" key="1">
    <source>
        <dbReference type="SAM" id="MobiDB-lite"/>
    </source>
</evidence>
<evidence type="ECO:0000313" key="3">
    <source>
        <dbReference type="Proteomes" id="UP000054279"/>
    </source>
</evidence>
<feature type="compositionally biased region" description="Low complexity" evidence="1">
    <location>
        <begin position="59"/>
        <end position="74"/>
    </location>
</feature>
<feature type="compositionally biased region" description="Low complexity" evidence="1">
    <location>
        <begin position="1"/>
        <end position="22"/>
    </location>
</feature>
<dbReference type="HOGENOM" id="CLU_1220363_0_0_1"/>
<gene>
    <name evidence="2" type="ORF">M422DRAFT_262591</name>
</gene>
<proteinExistence type="predicted"/>
<keyword evidence="3" id="KW-1185">Reference proteome</keyword>
<organism evidence="2 3">
    <name type="scientific">Sphaerobolus stellatus (strain SS14)</name>
    <dbReference type="NCBI Taxonomy" id="990650"/>
    <lineage>
        <taxon>Eukaryota</taxon>
        <taxon>Fungi</taxon>
        <taxon>Dikarya</taxon>
        <taxon>Basidiomycota</taxon>
        <taxon>Agaricomycotina</taxon>
        <taxon>Agaricomycetes</taxon>
        <taxon>Phallomycetidae</taxon>
        <taxon>Geastrales</taxon>
        <taxon>Sphaerobolaceae</taxon>
        <taxon>Sphaerobolus</taxon>
    </lineage>
</organism>
<reference evidence="2 3" key="1">
    <citation type="submission" date="2014-06" db="EMBL/GenBank/DDBJ databases">
        <title>Evolutionary Origins and Diversification of the Mycorrhizal Mutualists.</title>
        <authorList>
            <consortium name="DOE Joint Genome Institute"/>
            <consortium name="Mycorrhizal Genomics Consortium"/>
            <person name="Kohler A."/>
            <person name="Kuo A."/>
            <person name="Nagy L.G."/>
            <person name="Floudas D."/>
            <person name="Copeland A."/>
            <person name="Barry K.W."/>
            <person name="Cichocki N."/>
            <person name="Veneault-Fourrey C."/>
            <person name="LaButti K."/>
            <person name="Lindquist E.A."/>
            <person name="Lipzen A."/>
            <person name="Lundell T."/>
            <person name="Morin E."/>
            <person name="Murat C."/>
            <person name="Riley R."/>
            <person name="Ohm R."/>
            <person name="Sun H."/>
            <person name="Tunlid A."/>
            <person name="Henrissat B."/>
            <person name="Grigoriev I.V."/>
            <person name="Hibbett D.S."/>
            <person name="Martin F."/>
        </authorList>
    </citation>
    <scope>NUCLEOTIDE SEQUENCE [LARGE SCALE GENOMIC DNA]</scope>
    <source>
        <strain evidence="2 3">SS14</strain>
    </source>
</reference>
<dbReference type="Proteomes" id="UP000054279">
    <property type="component" value="Unassembled WGS sequence"/>
</dbReference>
<name>A0A0C9VCF6_SPHS4</name>